<evidence type="ECO:0000256" key="6">
    <source>
        <dbReference type="ARBA" id="ARBA00023319"/>
    </source>
</evidence>
<dbReference type="Ensembl" id="ENSSDUT00000001915.1">
    <property type="protein sequence ID" value="ENSSDUP00000001853.1"/>
    <property type="gene ID" value="ENSSDUG00000001460.1"/>
</dbReference>
<evidence type="ECO:0000313" key="8">
    <source>
        <dbReference type="Ensembl" id="ENSSDUP00000001853.1"/>
    </source>
</evidence>
<protein>
    <recommendedName>
        <fullName evidence="7">Ig-like domain-containing protein</fullName>
    </recommendedName>
</protein>
<organism evidence="8 9">
    <name type="scientific">Seriola dumerili</name>
    <name type="common">Greater amberjack</name>
    <name type="synonym">Caranx dumerili</name>
    <dbReference type="NCBI Taxonomy" id="41447"/>
    <lineage>
        <taxon>Eukaryota</taxon>
        <taxon>Metazoa</taxon>
        <taxon>Chordata</taxon>
        <taxon>Craniata</taxon>
        <taxon>Vertebrata</taxon>
        <taxon>Euteleostomi</taxon>
        <taxon>Actinopterygii</taxon>
        <taxon>Neopterygii</taxon>
        <taxon>Teleostei</taxon>
        <taxon>Neoteleostei</taxon>
        <taxon>Acanthomorphata</taxon>
        <taxon>Carangaria</taxon>
        <taxon>Carangiformes</taxon>
        <taxon>Carangidae</taxon>
        <taxon>Seriola</taxon>
    </lineage>
</organism>
<keyword evidence="5" id="KW-0325">Glycoprotein</keyword>
<evidence type="ECO:0000256" key="2">
    <source>
        <dbReference type="ARBA" id="ARBA00022729"/>
    </source>
</evidence>
<keyword evidence="2" id="KW-0732">Signal</keyword>
<reference evidence="8" key="1">
    <citation type="submission" date="2025-08" db="UniProtKB">
        <authorList>
            <consortium name="Ensembl"/>
        </authorList>
    </citation>
    <scope>IDENTIFICATION</scope>
</reference>
<comment type="subcellular location">
    <subcellularLocation>
        <location evidence="1">Membrane</location>
    </subcellularLocation>
</comment>
<proteinExistence type="predicted"/>
<dbReference type="SUPFAM" id="SSF48726">
    <property type="entry name" value="Immunoglobulin"/>
    <property type="match status" value="1"/>
</dbReference>
<dbReference type="InterPro" id="IPR036179">
    <property type="entry name" value="Ig-like_dom_sf"/>
</dbReference>
<dbReference type="InterPro" id="IPR013783">
    <property type="entry name" value="Ig-like_fold"/>
</dbReference>
<dbReference type="Pfam" id="PF07686">
    <property type="entry name" value="V-set"/>
    <property type="match status" value="1"/>
</dbReference>
<evidence type="ECO:0000256" key="3">
    <source>
        <dbReference type="ARBA" id="ARBA00023136"/>
    </source>
</evidence>
<keyword evidence="6" id="KW-0393">Immunoglobulin domain</keyword>
<dbReference type="OMA" id="HADAQNE"/>
<dbReference type="Proteomes" id="UP000261420">
    <property type="component" value="Unplaced"/>
</dbReference>
<keyword evidence="4" id="KW-1015">Disulfide bond</keyword>
<dbReference type="AlphaFoldDB" id="A0A3B4T6T8"/>
<name>A0A3B4T6T8_SERDU</name>
<accession>A0A3B4T6T8</accession>
<dbReference type="PANTHER" id="PTHR24100">
    <property type="entry name" value="BUTYROPHILIN"/>
    <property type="match status" value="1"/>
</dbReference>
<dbReference type="GO" id="GO:0016020">
    <property type="term" value="C:membrane"/>
    <property type="evidence" value="ECO:0007669"/>
    <property type="project" value="UniProtKB-SubCell"/>
</dbReference>
<keyword evidence="3" id="KW-0472">Membrane</keyword>
<evidence type="ECO:0000256" key="1">
    <source>
        <dbReference type="ARBA" id="ARBA00004370"/>
    </source>
</evidence>
<keyword evidence="9" id="KW-1185">Reference proteome</keyword>
<dbReference type="SMART" id="SM00406">
    <property type="entry name" value="IGv"/>
    <property type="match status" value="1"/>
</dbReference>
<dbReference type="InterPro" id="IPR013106">
    <property type="entry name" value="Ig_V-set"/>
</dbReference>
<sequence>CWWISRCCWRSWFSLRSYRTASVNQTMEAEEGGSVFFQCHLDHQVNVSGSPVKWSKDGSSNVVHLYIRRQDHADAQNEEFRNRTLLFHEGLSRGNVTLQLSSVRPSDAGGYRCYVRLQGASCYFTLKVGKHTEVSAELVSEFSCCWSF</sequence>
<dbReference type="GO" id="GO:0050863">
    <property type="term" value="P:regulation of T cell activation"/>
    <property type="evidence" value="ECO:0007669"/>
    <property type="project" value="UniProtKB-ARBA"/>
</dbReference>
<evidence type="ECO:0000256" key="5">
    <source>
        <dbReference type="ARBA" id="ARBA00023180"/>
    </source>
</evidence>
<dbReference type="InterPro" id="IPR050504">
    <property type="entry name" value="IgSF_BTN/MOG"/>
</dbReference>
<dbReference type="InterPro" id="IPR007110">
    <property type="entry name" value="Ig-like_dom"/>
</dbReference>
<evidence type="ECO:0000256" key="4">
    <source>
        <dbReference type="ARBA" id="ARBA00023157"/>
    </source>
</evidence>
<dbReference type="GO" id="GO:1903037">
    <property type="term" value="P:regulation of leukocyte cell-cell adhesion"/>
    <property type="evidence" value="ECO:0007669"/>
    <property type="project" value="UniProtKB-ARBA"/>
</dbReference>
<evidence type="ECO:0000259" key="7">
    <source>
        <dbReference type="PROSITE" id="PS50835"/>
    </source>
</evidence>
<evidence type="ECO:0000313" key="9">
    <source>
        <dbReference type="Proteomes" id="UP000261420"/>
    </source>
</evidence>
<reference evidence="8" key="2">
    <citation type="submission" date="2025-09" db="UniProtKB">
        <authorList>
            <consortium name="Ensembl"/>
        </authorList>
    </citation>
    <scope>IDENTIFICATION</scope>
</reference>
<dbReference type="PROSITE" id="PS50835">
    <property type="entry name" value="IG_LIKE"/>
    <property type="match status" value="1"/>
</dbReference>
<dbReference type="FunFam" id="2.60.40.10:FF:000142">
    <property type="entry name" value="V-set domain-containing T-cell activation inhibitor 1"/>
    <property type="match status" value="1"/>
</dbReference>
<dbReference type="SMART" id="SM00409">
    <property type="entry name" value="IG"/>
    <property type="match status" value="1"/>
</dbReference>
<dbReference type="InterPro" id="IPR003599">
    <property type="entry name" value="Ig_sub"/>
</dbReference>
<feature type="domain" description="Ig-like" evidence="7">
    <location>
        <begin position="21"/>
        <end position="115"/>
    </location>
</feature>
<dbReference type="Gene3D" id="2.60.40.10">
    <property type="entry name" value="Immunoglobulins"/>
    <property type="match status" value="1"/>
</dbReference>
<dbReference type="GeneTree" id="ENSGT00400000025126"/>